<reference evidence="1 2" key="1">
    <citation type="submission" date="2018-10" db="EMBL/GenBank/DDBJ databases">
        <title>Genomic Encyclopedia of Archaeal and Bacterial Type Strains, Phase II (KMG-II): from individual species to whole genera.</title>
        <authorList>
            <person name="Goeker M."/>
        </authorList>
    </citation>
    <scope>NUCLEOTIDE SEQUENCE [LARGE SCALE GENOMIC DNA]</scope>
    <source>
        <strain evidence="1 2">DSM 29537</strain>
    </source>
</reference>
<evidence type="ECO:0000313" key="1">
    <source>
        <dbReference type="EMBL" id="RKS18458.1"/>
    </source>
</evidence>
<dbReference type="AlphaFoldDB" id="A0A495LZ85"/>
<dbReference type="RefSeq" id="WP_121377545.1">
    <property type="nucleotide sequence ID" value="NZ_RBLC01000006.1"/>
</dbReference>
<name>A0A495LZ85_9FLAO</name>
<evidence type="ECO:0000313" key="2">
    <source>
        <dbReference type="Proteomes" id="UP000277579"/>
    </source>
</evidence>
<dbReference type="Proteomes" id="UP000277579">
    <property type="component" value="Unassembled WGS sequence"/>
</dbReference>
<gene>
    <name evidence="1" type="ORF">CLV94_3268</name>
</gene>
<dbReference type="EMBL" id="RBLC01000006">
    <property type="protein sequence ID" value="RKS18458.1"/>
    <property type="molecule type" value="Genomic_DNA"/>
</dbReference>
<comment type="caution">
    <text evidence="1">The sequence shown here is derived from an EMBL/GenBank/DDBJ whole genome shotgun (WGS) entry which is preliminary data.</text>
</comment>
<accession>A0A495LZ85</accession>
<proteinExistence type="predicted"/>
<sequence>MKPPKLTLDKVTDSTIKYEFVANVASRLLKILFRSDRSIRLIYSNYSNKHFFGDKFVILDYRFRNALWYKIGDSITEKRHFLLEKPEASKKILLTVHGLFRKKTYLLDFSEAEYVDSSTFCIEVKKSDFQDINNPIMG</sequence>
<organism evidence="1 2">
    <name type="scientific">Flavobacterium endophyticum</name>
    <dbReference type="NCBI Taxonomy" id="1540163"/>
    <lineage>
        <taxon>Bacteria</taxon>
        <taxon>Pseudomonadati</taxon>
        <taxon>Bacteroidota</taxon>
        <taxon>Flavobacteriia</taxon>
        <taxon>Flavobacteriales</taxon>
        <taxon>Flavobacteriaceae</taxon>
        <taxon>Flavobacterium</taxon>
    </lineage>
</organism>
<keyword evidence="2" id="KW-1185">Reference proteome</keyword>
<dbReference type="OrthoDB" id="1356475at2"/>
<protein>
    <submittedName>
        <fullName evidence="1">Uncharacterized protein</fullName>
    </submittedName>
</protein>